<dbReference type="RefSeq" id="XP_007312111.1">
    <property type="nucleotide sequence ID" value="XM_007312049.1"/>
</dbReference>
<accession>F8NDJ4</accession>
<protein>
    <submittedName>
        <fullName evidence="1">Uncharacterized protein</fullName>
    </submittedName>
</protein>
<dbReference type="HOGENOM" id="CLU_2062894_0_0_1"/>
<evidence type="ECO:0000313" key="1">
    <source>
        <dbReference type="EMBL" id="EGO30227.1"/>
    </source>
</evidence>
<dbReference type="GeneID" id="18812353"/>
<dbReference type="EMBL" id="GL945428">
    <property type="protein sequence ID" value="EGO30227.1"/>
    <property type="molecule type" value="Genomic_DNA"/>
</dbReference>
<sequence>MYWPIGPVQHRDQFVERLREEVVSGTDAISEGNKAHLLTLHCLTPQSDGQDLIDFSFTSLVPSHVQWLSPAQQWSLPPSLEKRVARMEQRQGIIGDLYGRISQLEDEVARLTVKEREYN</sequence>
<dbReference type="KEGG" id="sla:SERLADRAFT_404498"/>
<name>F8NDJ4_SERL9</name>
<gene>
    <name evidence="1" type="ORF">SERLADRAFT_404498</name>
</gene>
<reference evidence="1" key="1">
    <citation type="submission" date="2011-04" db="EMBL/GenBank/DDBJ databases">
        <title>Evolution of plant cell wall degrading machinery underlies the functional diversity of forest fungi.</title>
        <authorList>
            <consortium name="US DOE Joint Genome Institute (JGI-PGF)"/>
            <person name="Eastwood D.C."/>
            <person name="Floudas D."/>
            <person name="Binder M."/>
            <person name="Majcherczyk A."/>
            <person name="Schneider P."/>
            <person name="Aerts A."/>
            <person name="Asiegbu F.O."/>
            <person name="Baker S.E."/>
            <person name="Barry K."/>
            <person name="Bendiksby M."/>
            <person name="Blumentritt M."/>
            <person name="Coutinho P.M."/>
            <person name="Cullen D."/>
            <person name="Cullen D."/>
            <person name="Gathman A."/>
            <person name="Goodell B."/>
            <person name="Henrissat B."/>
            <person name="Ihrmark K."/>
            <person name="Kauserud H."/>
            <person name="Kohler A."/>
            <person name="LaButti K."/>
            <person name="Lapidus A."/>
            <person name="Lavin J.L."/>
            <person name="Lee Y.-H."/>
            <person name="Lindquist E."/>
            <person name="Lilly W."/>
            <person name="Lucas S."/>
            <person name="Morin E."/>
            <person name="Murat C."/>
            <person name="Oguiza J.A."/>
            <person name="Park J."/>
            <person name="Pisabarro A.G."/>
            <person name="Riley R."/>
            <person name="Rosling A."/>
            <person name="Salamov A."/>
            <person name="Schmidt O."/>
            <person name="Schmutz J."/>
            <person name="Skrede I."/>
            <person name="Stenlid J."/>
            <person name="Wiebenga A."/>
            <person name="Xie X."/>
            <person name="Kues U."/>
            <person name="Hibbett D.S."/>
            <person name="Hoffmeister D."/>
            <person name="Hogberg N."/>
            <person name="Martin F."/>
            <person name="Grigoriev I.V."/>
            <person name="Watkinson S.C."/>
        </authorList>
    </citation>
    <scope>NUCLEOTIDE SEQUENCE</scope>
    <source>
        <strain evidence="1">S7.9</strain>
    </source>
</reference>
<proteinExistence type="predicted"/>
<dbReference type="Proteomes" id="UP000008064">
    <property type="component" value="Unassembled WGS sequence"/>
</dbReference>
<dbReference type="AlphaFoldDB" id="F8NDJ4"/>
<organism>
    <name type="scientific">Serpula lacrymans var. lacrymans (strain S7.9)</name>
    <name type="common">Dry rot fungus</name>
    <dbReference type="NCBI Taxonomy" id="578457"/>
    <lineage>
        <taxon>Eukaryota</taxon>
        <taxon>Fungi</taxon>
        <taxon>Dikarya</taxon>
        <taxon>Basidiomycota</taxon>
        <taxon>Agaricomycotina</taxon>
        <taxon>Agaricomycetes</taxon>
        <taxon>Agaricomycetidae</taxon>
        <taxon>Boletales</taxon>
        <taxon>Coniophorineae</taxon>
        <taxon>Serpulaceae</taxon>
        <taxon>Serpula</taxon>
    </lineage>
</organism>